<dbReference type="Pfam" id="PF03171">
    <property type="entry name" value="2OG-FeII_Oxy"/>
    <property type="match status" value="1"/>
</dbReference>
<comment type="similarity">
    <text evidence="2 6">Belongs to the iron/ascorbate-dependent oxidoreductase family.</text>
</comment>
<sequence>MVVTNTNNLESEASNNFTYDREAELKAFDDTKLGVKGLLDSGLTKIPRMFHHELDINEISKGDSKLSVPIIDLQDIDTNSSLRAEVVDKIRSACKKWGFFQVINHGIGVEILNEMICGIRRFHEQDSEVRKTFYSRDSNKKVKYFSNINLFRGKGANWRDTISFFLTPDPPSPEEIPIVCRDIVIEYSKKVRMLGYTIFELFSEALGLNPSYLKELDSADGQFHMGHYYPACPEPELTLGTSKHTDSSFMTILLEDQMGGLQVLHENQWVDVHPVHGSLVVNIGDFLQLITNGMFMSVYHRVLARHTGPRISIASFFINTALYGTSKVVGPMKELLSEENPAIFRDTTVKDVMAHYFDEKCLDGNTPLQPFRL</sequence>
<name>A0AAN9R6K9_PHACN</name>
<accession>A0AAN9R6K9</accession>
<dbReference type="GO" id="GO:0051213">
    <property type="term" value="F:dioxygenase activity"/>
    <property type="evidence" value="ECO:0007669"/>
    <property type="project" value="UniProtKB-ARBA"/>
</dbReference>
<gene>
    <name evidence="8" type="ORF">VNO80_12847</name>
</gene>
<dbReference type="GO" id="GO:0046872">
    <property type="term" value="F:metal ion binding"/>
    <property type="evidence" value="ECO:0007669"/>
    <property type="project" value="UniProtKB-KW"/>
</dbReference>
<evidence type="ECO:0000313" key="8">
    <source>
        <dbReference type="EMBL" id="KAK7364295.1"/>
    </source>
</evidence>
<evidence type="ECO:0000259" key="7">
    <source>
        <dbReference type="PROSITE" id="PS51471"/>
    </source>
</evidence>
<dbReference type="InterPro" id="IPR005123">
    <property type="entry name" value="Oxoglu/Fe-dep_dioxygenase_dom"/>
</dbReference>
<dbReference type="PROSITE" id="PS51471">
    <property type="entry name" value="FE2OG_OXY"/>
    <property type="match status" value="1"/>
</dbReference>
<keyword evidence="4 6" id="KW-0560">Oxidoreductase</keyword>
<evidence type="ECO:0000256" key="2">
    <source>
        <dbReference type="ARBA" id="ARBA00008056"/>
    </source>
</evidence>
<comment type="caution">
    <text evidence="8">The sequence shown here is derived from an EMBL/GenBank/DDBJ whole genome shotgun (WGS) entry which is preliminary data.</text>
</comment>
<dbReference type="InterPro" id="IPR026992">
    <property type="entry name" value="DIOX_N"/>
</dbReference>
<keyword evidence="5 6" id="KW-0408">Iron</keyword>
<feature type="domain" description="Fe2OG dioxygenase" evidence="7">
    <location>
        <begin position="218"/>
        <end position="320"/>
    </location>
</feature>
<dbReference type="AlphaFoldDB" id="A0AAN9R6K9"/>
<dbReference type="EMBL" id="JAYMYR010000005">
    <property type="protein sequence ID" value="KAK7364295.1"/>
    <property type="molecule type" value="Genomic_DNA"/>
</dbReference>
<evidence type="ECO:0000256" key="3">
    <source>
        <dbReference type="ARBA" id="ARBA00022723"/>
    </source>
</evidence>
<organism evidence="8 9">
    <name type="scientific">Phaseolus coccineus</name>
    <name type="common">Scarlet runner bean</name>
    <name type="synonym">Phaseolus multiflorus</name>
    <dbReference type="NCBI Taxonomy" id="3886"/>
    <lineage>
        <taxon>Eukaryota</taxon>
        <taxon>Viridiplantae</taxon>
        <taxon>Streptophyta</taxon>
        <taxon>Embryophyta</taxon>
        <taxon>Tracheophyta</taxon>
        <taxon>Spermatophyta</taxon>
        <taxon>Magnoliopsida</taxon>
        <taxon>eudicotyledons</taxon>
        <taxon>Gunneridae</taxon>
        <taxon>Pentapetalae</taxon>
        <taxon>rosids</taxon>
        <taxon>fabids</taxon>
        <taxon>Fabales</taxon>
        <taxon>Fabaceae</taxon>
        <taxon>Papilionoideae</taxon>
        <taxon>50 kb inversion clade</taxon>
        <taxon>NPAAA clade</taxon>
        <taxon>indigoferoid/millettioid clade</taxon>
        <taxon>Phaseoleae</taxon>
        <taxon>Phaseolus</taxon>
    </lineage>
</organism>
<keyword evidence="3 6" id="KW-0479">Metal-binding</keyword>
<dbReference type="InterPro" id="IPR027443">
    <property type="entry name" value="IPNS-like_sf"/>
</dbReference>
<dbReference type="SUPFAM" id="SSF51197">
    <property type="entry name" value="Clavaminate synthase-like"/>
    <property type="match status" value="1"/>
</dbReference>
<evidence type="ECO:0000256" key="5">
    <source>
        <dbReference type="ARBA" id="ARBA00023004"/>
    </source>
</evidence>
<dbReference type="PANTHER" id="PTHR10209:SF695">
    <property type="entry name" value="2-OXOGLUTARATE-DEPENDENT DIOXYGENASE"/>
    <property type="match status" value="1"/>
</dbReference>
<dbReference type="Gene3D" id="2.60.120.330">
    <property type="entry name" value="B-lactam Antibiotic, Isopenicillin N Synthase, Chain"/>
    <property type="match status" value="1"/>
</dbReference>
<keyword evidence="9" id="KW-1185">Reference proteome</keyword>
<dbReference type="Proteomes" id="UP001374584">
    <property type="component" value="Unassembled WGS sequence"/>
</dbReference>
<reference evidence="8 9" key="1">
    <citation type="submission" date="2024-01" db="EMBL/GenBank/DDBJ databases">
        <title>The genomes of 5 underutilized Papilionoideae crops provide insights into root nodulation and disease resistanc.</title>
        <authorList>
            <person name="Jiang F."/>
        </authorList>
    </citation>
    <scope>NUCLEOTIDE SEQUENCE [LARGE SCALE GENOMIC DNA]</scope>
    <source>
        <strain evidence="8">JINMINGXINNONG_FW02</strain>
        <tissue evidence="8">Leaves</tissue>
    </source>
</reference>
<evidence type="ECO:0000313" key="9">
    <source>
        <dbReference type="Proteomes" id="UP001374584"/>
    </source>
</evidence>
<dbReference type="Pfam" id="PF14226">
    <property type="entry name" value="DIOX_N"/>
    <property type="match status" value="1"/>
</dbReference>
<evidence type="ECO:0000256" key="6">
    <source>
        <dbReference type="RuleBase" id="RU003682"/>
    </source>
</evidence>
<comment type="cofactor">
    <cofactor evidence="1">
        <name>Fe cation</name>
        <dbReference type="ChEBI" id="CHEBI:24875"/>
    </cofactor>
</comment>
<protein>
    <recommendedName>
        <fullName evidence="7">Fe2OG dioxygenase domain-containing protein</fullName>
    </recommendedName>
</protein>
<evidence type="ECO:0000256" key="1">
    <source>
        <dbReference type="ARBA" id="ARBA00001962"/>
    </source>
</evidence>
<dbReference type="FunFam" id="2.60.120.330:FF:000005">
    <property type="entry name" value="1-aminocyclopropane-1-carboxylate oxidase homolog 1"/>
    <property type="match status" value="1"/>
</dbReference>
<evidence type="ECO:0000256" key="4">
    <source>
        <dbReference type="ARBA" id="ARBA00023002"/>
    </source>
</evidence>
<dbReference type="PANTHER" id="PTHR10209">
    <property type="entry name" value="OXIDOREDUCTASE, 2OG-FE II OXYGENASE FAMILY PROTEIN"/>
    <property type="match status" value="1"/>
</dbReference>
<dbReference type="InterPro" id="IPR044861">
    <property type="entry name" value="IPNS-like_FE2OG_OXY"/>
</dbReference>
<proteinExistence type="inferred from homology"/>